<dbReference type="EMBL" id="JAARQN010000001">
    <property type="protein sequence ID" value="MBC1456494.1"/>
    <property type="molecule type" value="Genomic_DNA"/>
</dbReference>
<dbReference type="AlphaFoldDB" id="A0A841YSS4"/>
<comment type="caution">
    <text evidence="2">The sequence shown here is derived from an EMBL/GenBank/DDBJ whole genome shotgun (WGS) entry which is preliminary data.</text>
</comment>
<keyword evidence="1" id="KW-1133">Transmembrane helix</keyword>
<feature type="transmembrane region" description="Helical" evidence="1">
    <location>
        <begin position="62"/>
        <end position="79"/>
    </location>
</feature>
<accession>A0A841YSS4</accession>
<evidence type="ECO:0000313" key="2">
    <source>
        <dbReference type="EMBL" id="MBC1456494.1"/>
    </source>
</evidence>
<dbReference type="Proteomes" id="UP000569903">
    <property type="component" value="Unassembled WGS sequence"/>
</dbReference>
<evidence type="ECO:0000256" key="1">
    <source>
        <dbReference type="SAM" id="Phobius"/>
    </source>
</evidence>
<organism evidence="2 3">
    <name type="scientific">Listeria newyorkensis</name>
    <dbReference type="NCBI Taxonomy" id="1497681"/>
    <lineage>
        <taxon>Bacteria</taxon>
        <taxon>Bacillati</taxon>
        <taxon>Bacillota</taxon>
        <taxon>Bacilli</taxon>
        <taxon>Bacillales</taxon>
        <taxon>Listeriaceae</taxon>
        <taxon>Listeria</taxon>
    </lineage>
</organism>
<gene>
    <name evidence="2" type="ORF">HB850_01920</name>
</gene>
<reference evidence="2 3" key="1">
    <citation type="submission" date="2020-03" db="EMBL/GenBank/DDBJ databases">
        <title>Soil Listeria distribution.</title>
        <authorList>
            <person name="Liao J."/>
            <person name="Wiedmann M."/>
        </authorList>
    </citation>
    <scope>NUCLEOTIDE SEQUENCE [LARGE SCALE GENOMIC DNA]</scope>
    <source>
        <strain evidence="2 3">FSL L7-1614</strain>
    </source>
</reference>
<name>A0A841YSS4_9LIST</name>
<feature type="transmembrane region" description="Helical" evidence="1">
    <location>
        <begin position="85"/>
        <end position="105"/>
    </location>
</feature>
<evidence type="ECO:0000313" key="3">
    <source>
        <dbReference type="Proteomes" id="UP000569903"/>
    </source>
</evidence>
<proteinExistence type="predicted"/>
<protein>
    <submittedName>
        <fullName evidence="2">Uncharacterized protein</fullName>
    </submittedName>
</protein>
<keyword evidence="1" id="KW-0812">Transmembrane</keyword>
<dbReference type="RefSeq" id="WP_185387986.1">
    <property type="nucleotide sequence ID" value="NZ_JAARQN010000001.1"/>
</dbReference>
<keyword evidence="1" id="KW-0472">Membrane</keyword>
<sequence length="148" mass="17568">MKISKSEHMKFSQQFSIIEKHADDENMLTEVLEEMPLEDLEHLRVYLSGTMSLTPYSHIKSIFMYSFVGMSVIYIIFLYQTNTWLSFTAIILLLVVEFRLFQVAYSPPVNTHVILAHRRRKYDRIVQITETILKKRYLKELQNAVIDF</sequence>